<dbReference type="GeneTree" id="ENSGT00390000005386"/>
<evidence type="ECO:0000256" key="3">
    <source>
        <dbReference type="ARBA" id="ARBA00022833"/>
    </source>
</evidence>
<keyword evidence="5" id="KW-1133">Transmembrane helix</keyword>
<evidence type="ECO:0000313" key="8">
    <source>
        <dbReference type="Ensembl" id="ENSCCRP00000111542.1"/>
    </source>
</evidence>
<dbReference type="SMART" id="SM00454">
    <property type="entry name" value="SAM"/>
    <property type="match status" value="1"/>
</dbReference>
<dbReference type="SUPFAM" id="SSF57850">
    <property type="entry name" value="RING/U-box"/>
    <property type="match status" value="1"/>
</dbReference>
<feature type="domain" description="SAM" evidence="7">
    <location>
        <begin position="216"/>
        <end position="283"/>
    </location>
</feature>
<keyword evidence="1" id="KW-0479">Metal-binding</keyword>
<name>A0A9J7XUI1_CYPCA</name>
<dbReference type="InterPro" id="IPR001660">
    <property type="entry name" value="SAM"/>
</dbReference>
<proteinExistence type="predicted"/>
<dbReference type="PANTHER" id="PTHR15898:SF13">
    <property type="entry name" value="BIFUNCTIONAL APOPTOSIS REGULATOR"/>
    <property type="match status" value="1"/>
</dbReference>
<evidence type="ECO:0000256" key="5">
    <source>
        <dbReference type="SAM" id="Phobius"/>
    </source>
</evidence>
<accession>A0A9J7XUI1</accession>
<keyword evidence="5" id="KW-0472">Membrane</keyword>
<dbReference type="AlphaFoldDB" id="A0A9J7XUI1"/>
<evidence type="ECO:0000256" key="1">
    <source>
        <dbReference type="ARBA" id="ARBA00022723"/>
    </source>
</evidence>
<feature type="transmembrane region" description="Helical" evidence="5">
    <location>
        <begin position="361"/>
        <end position="379"/>
    </location>
</feature>
<keyword evidence="2 4" id="KW-0863">Zinc-finger</keyword>
<protein>
    <recommendedName>
        <fullName evidence="10">Bifunctional apoptosis regulator</fullName>
    </recommendedName>
</protein>
<keyword evidence="9" id="KW-1185">Reference proteome</keyword>
<feature type="transmembrane region" description="Helical" evidence="5">
    <location>
        <begin position="181"/>
        <end position="199"/>
    </location>
</feature>
<dbReference type="GO" id="GO:0008270">
    <property type="term" value="F:zinc ion binding"/>
    <property type="evidence" value="ECO:0007669"/>
    <property type="project" value="UniProtKB-KW"/>
</dbReference>
<dbReference type="PROSITE" id="PS50089">
    <property type="entry name" value="ZF_RING_2"/>
    <property type="match status" value="1"/>
</dbReference>
<dbReference type="InterPro" id="IPR001841">
    <property type="entry name" value="Znf_RING"/>
</dbReference>
<feature type="domain" description="RING-type" evidence="6">
    <location>
        <begin position="41"/>
        <end position="84"/>
    </location>
</feature>
<keyword evidence="5" id="KW-0812">Transmembrane</keyword>
<organism evidence="8 9">
    <name type="scientific">Cyprinus carpio carpio</name>
    <dbReference type="NCBI Taxonomy" id="630221"/>
    <lineage>
        <taxon>Eukaryota</taxon>
        <taxon>Metazoa</taxon>
        <taxon>Chordata</taxon>
        <taxon>Craniata</taxon>
        <taxon>Vertebrata</taxon>
        <taxon>Euteleostomi</taxon>
        <taxon>Actinopterygii</taxon>
        <taxon>Neopterygii</taxon>
        <taxon>Teleostei</taxon>
        <taxon>Ostariophysi</taxon>
        <taxon>Cypriniformes</taxon>
        <taxon>Cyprinidae</taxon>
        <taxon>Cyprininae</taxon>
        <taxon>Cyprinus</taxon>
    </lineage>
</organism>
<dbReference type="InterPro" id="IPR027370">
    <property type="entry name" value="Znf-RING_euk"/>
</dbReference>
<dbReference type="Gene3D" id="1.10.150.50">
    <property type="entry name" value="Transcription Factor, Ets-1"/>
    <property type="match status" value="1"/>
</dbReference>
<evidence type="ECO:0008006" key="10">
    <source>
        <dbReference type="Google" id="ProtNLM"/>
    </source>
</evidence>
<evidence type="ECO:0000256" key="4">
    <source>
        <dbReference type="PROSITE-ProRule" id="PRU00175"/>
    </source>
</evidence>
<feature type="transmembrane region" description="Helical" evidence="5">
    <location>
        <begin position="434"/>
        <end position="453"/>
    </location>
</feature>
<dbReference type="Ensembl" id="ENSCCRT00000155509.1">
    <property type="protein sequence ID" value="ENSCCRP00000111542.1"/>
    <property type="gene ID" value="ENSCCRG00000053280.1"/>
</dbReference>
<dbReference type="GO" id="GO:0043161">
    <property type="term" value="P:proteasome-mediated ubiquitin-dependent protein catabolic process"/>
    <property type="evidence" value="ECO:0007669"/>
    <property type="project" value="TreeGrafter"/>
</dbReference>
<dbReference type="Pfam" id="PF13445">
    <property type="entry name" value="zf-RING_UBOX"/>
    <property type="match status" value="1"/>
</dbReference>
<dbReference type="PROSITE" id="PS00518">
    <property type="entry name" value="ZF_RING_1"/>
    <property type="match status" value="1"/>
</dbReference>
<dbReference type="GO" id="GO:0061630">
    <property type="term" value="F:ubiquitin protein ligase activity"/>
    <property type="evidence" value="ECO:0007669"/>
    <property type="project" value="TreeGrafter"/>
</dbReference>
<reference evidence="8" key="1">
    <citation type="submission" date="2025-08" db="UniProtKB">
        <authorList>
            <consortium name="Ensembl"/>
        </authorList>
    </citation>
    <scope>IDENTIFICATION</scope>
</reference>
<dbReference type="OMA" id="EMEVRIQ"/>
<dbReference type="SMART" id="SM00184">
    <property type="entry name" value="RING"/>
    <property type="match status" value="1"/>
</dbReference>
<evidence type="ECO:0000256" key="2">
    <source>
        <dbReference type="ARBA" id="ARBA00022771"/>
    </source>
</evidence>
<dbReference type="InterPro" id="IPR013761">
    <property type="entry name" value="SAM/pointed_sf"/>
</dbReference>
<dbReference type="SUPFAM" id="SSF47769">
    <property type="entry name" value="SAM/Pointed domain"/>
    <property type="match status" value="1"/>
</dbReference>
<dbReference type="CDD" id="cd16497">
    <property type="entry name" value="RING-HC_BAR"/>
    <property type="match status" value="1"/>
</dbReference>
<sequence length="480" mass="56613">MRTQMCIMTWSEMEVRIPVEPELSNSESEEGSGLSESEFTCHCCYQVLVDPTTLTCGHSFCRHCLANWWASALPRVRRDCPECRAVWTGFPKVNILLRDAVEKLFPAEVRRRKQAILSDPQFCRVLQMFQQQGKRQAPRAAPPQNPPQFNILNQPLFNMLNQPQFDMLNAPELNIREFCSGMSIVLCCMAMVVLMWRVFSTDSSHEVLLSKPLSRWNADDVTLWVEHLSVWTNQYKETFLREQINGRLLFALSDDDLSSAPFNIRNESHRQIILEELHRLRQRRVSLNLWQYKDLNLGKTLFLLLSLRRFPRLTLLCLFLFDYEDTFLPFIHTSCPAQGTQDSLLDTPLDWPGWSQWAEFLLMYFLLPYQLLSAFAWHWMSVHYWTARVVMLHAVLLSMLDVHFFWTLLKRGQMRTLPQRVWQEVLRVIMEESLFVLLWSMIPLFFCNCLFYYNLFICPFNTAALVKRTLLQTDTQQQRI</sequence>
<dbReference type="Proteomes" id="UP001108240">
    <property type="component" value="Unplaced"/>
</dbReference>
<dbReference type="GO" id="GO:0005634">
    <property type="term" value="C:nucleus"/>
    <property type="evidence" value="ECO:0007669"/>
    <property type="project" value="TreeGrafter"/>
</dbReference>
<evidence type="ECO:0000259" key="7">
    <source>
        <dbReference type="PROSITE" id="PS50105"/>
    </source>
</evidence>
<dbReference type="PANTHER" id="PTHR15898">
    <property type="entry name" value="BIFUNCTIONAL APOPTOSIS REGULATOR"/>
    <property type="match status" value="1"/>
</dbReference>
<dbReference type="InterPro" id="IPR013083">
    <property type="entry name" value="Znf_RING/FYVE/PHD"/>
</dbReference>
<dbReference type="PROSITE" id="PS50105">
    <property type="entry name" value="SAM_DOMAIN"/>
    <property type="match status" value="1"/>
</dbReference>
<dbReference type="InterPro" id="IPR017907">
    <property type="entry name" value="Znf_RING_CS"/>
</dbReference>
<evidence type="ECO:0000259" key="6">
    <source>
        <dbReference type="PROSITE" id="PS50089"/>
    </source>
</evidence>
<dbReference type="Pfam" id="PF00536">
    <property type="entry name" value="SAM_1"/>
    <property type="match status" value="1"/>
</dbReference>
<feature type="transmembrane region" description="Helical" evidence="5">
    <location>
        <begin position="385"/>
        <end position="409"/>
    </location>
</feature>
<evidence type="ECO:0000313" key="9">
    <source>
        <dbReference type="Proteomes" id="UP001108240"/>
    </source>
</evidence>
<dbReference type="Gene3D" id="3.30.40.10">
    <property type="entry name" value="Zinc/RING finger domain, C3HC4 (zinc finger)"/>
    <property type="match status" value="1"/>
</dbReference>
<reference evidence="8" key="2">
    <citation type="submission" date="2025-09" db="UniProtKB">
        <authorList>
            <consortium name="Ensembl"/>
        </authorList>
    </citation>
    <scope>IDENTIFICATION</scope>
</reference>
<keyword evidence="3" id="KW-0862">Zinc</keyword>